<evidence type="ECO:0000256" key="7">
    <source>
        <dbReference type="ARBA" id="ARBA00023288"/>
    </source>
</evidence>
<protein>
    <submittedName>
        <fullName evidence="10">Raftlin</fullName>
    </submittedName>
</protein>
<dbReference type="GeneID" id="107108329"/>
<dbReference type="Proteomes" id="UP000694871">
    <property type="component" value="Unplaced"/>
</dbReference>
<evidence type="ECO:0000256" key="4">
    <source>
        <dbReference type="ARBA" id="ARBA00022707"/>
    </source>
</evidence>
<organism evidence="9 10">
    <name type="scientific">Gekko japonicus</name>
    <name type="common">Schlegel's Japanese gecko</name>
    <dbReference type="NCBI Taxonomy" id="146911"/>
    <lineage>
        <taxon>Eukaryota</taxon>
        <taxon>Metazoa</taxon>
        <taxon>Chordata</taxon>
        <taxon>Craniata</taxon>
        <taxon>Vertebrata</taxon>
        <taxon>Euteleostomi</taxon>
        <taxon>Lepidosauria</taxon>
        <taxon>Squamata</taxon>
        <taxon>Bifurcata</taxon>
        <taxon>Gekkota</taxon>
        <taxon>Gekkonidae</taxon>
        <taxon>Gekkoninae</taxon>
        <taxon>Gekko</taxon>
    </lineage>
</organism>
<evidence type="ECO:0000256" key="3">
    <source>
        <dbReference type="ARBA" id="ARBA00022475"/>
    </source>
</evidence>
<gene>
    <name evidence="10" type="primary">RFTN1</name>
</gene>
<comment type="similarity">
    <text evidence="2">Belongs to the raftlin family.</text>
</comment>
<sequence>MGCGLNKLEKQDEKRPGNIYSTLKRPQVETKIDILYEYHFLEFTTLSDAELPGSSTIRLSSLRDLPAQLQELYQQGFILAAVHPFVQPTNENERTLQEQIFRAVLIKKTERSLKNDAVSEGNTLEIESCFSSEHLPDKSKMPDLIKKIQDAASRGMRFVGIIPQYTSQMNSKSSSVLISSSNSSRELRGDKTPSDFPEDCALLDHEKDCTNGSKIPTAASEENVDQCINPSEDLGGEGQVTEHLSLSSAEEKGGQLQETEIFAVFNKPKASQRSSQYYTVTIPMRVFSNGQNICSLEANWLEHMTDHFRKGSTLVNAIFSLGMINDSFQGMTDGMFIFEDLSLEDSKSVQGYDAIVVEQWTVLDGARVQADYIPLLNSLAMYGWQLTCVLPTPVVKTNRDGNLATKQIVFLQRPFLPQKIKKKQSKFHWRFSREERYHKQAKKSLKAKLSAKEQQTAEEKQDLELTENTRNSESRFSTTEGTLQFPVITDQQPDGVEDGRTEALGHIDVPSYENVGSEEQSDACHKADQHIGDLCLDQNGKYNCEDLTFQEHCGLDDTDWNCSAEPAESCFDAGFDSPEN</sequence>
<feature type="region of interest" description="Disordered" evidence="8">
    <location>
        <begin position="172"/>
        <end position="199"/>
    </location>
</feature>
<feature type="compositionally biased region" description="Polar residues" evidence="8">
    <location>
        <begin position="466"/>
        <end position="480"/>
    </location>
</feature>
<dbReference type="Pfam" id="PF15250">
    <property type="entry name" value="Raftlin"/>
    <property type="match status" value="1"/>
</dbReference>
<evidence type="ECO:0000256" key="6">
    <source>
        <dbReference type="ARBA" id="ARBA00023139"/>
    </source>
</evidence>
<feature type="region of interest" description="Disordered" evidence="8">
    <location>
        <begin position="448"/>
        <end position="480"/>
    </location>
</feature>
<accession>A0ABM1JRZ9</accession>
<evidence type="ECO:0000256" key="5">
    <source>
        <dbReference type="ARBA" id="ARBA00023136"/>
    </source>
</evidence>
<evidence type="ECO:0000256" key="1">
    <source>
        <dbReference type="ARBA" id="ARBA00004193"/>
    </source>
</evidence>
<evidence type="ECO:0000313" key="9">
    <source>
        <dbReference type="Proteomes" id="UP000694871"/>
    </source>
</evidence>
<dbReference type="PANTHER" id="PTHR17601">
    <property type="entry name" value="RAFTLIN-RELATED"/>
    <property type="match status" value="1"/>
</dbReference>
<keyword evidence="7" id="KW-0449">Lipoprotein</keyword>
<name>A0ABM1JRZ9_GEKJA</name>
<dbReference type="InterPro" id="IPR028169">
    <property type="entry name" value="Raftlin"/>
</dbReference>
<dbReference type="RefSeq" id="XP_015264236.1">
    <property type="nucleotide sequence ID" value="XM_015408750.1"/>
</dbReference>
<proteinExistence type="inferred from homology"/>
<evidence type="ECO:0000256" key="2">
    <source>
        <dbReference type="ARBA" id="ARBA00006390"/>
    </source>
</evidence>
<reference evidence="10" key="1">
    <citation type="submission" date="2025-08" db="UniProtKB">
        <authorList>
            <consortium name="RefSeq"/>
        </authorList>
    </citation>
    <scope>IDENTIFICATION</scope>
</reference>
<keyword evidence="6" id="KW-0564">Palmitate</keyword>
<evidence type="ECO:0000256" key="8">
    <source>
        <dbReference type="SAM" id="MobiDB-lite"/>
    </source>
</evidence>
<dbReference type="PANTHER" id="PTHR17601:SF3">
    <property type="entry name" value="RAFTLIN"/>
    <property type="match status" value="1"/>
</dbReference>
<evidence type="ECO:0000313" key="10">
    <source>
        <dbReference type="RefSeq" id="XP_015264236.1"/>
    </source>
</evidence>
<keyword evidence="3" id="KW-1003">Cell membrane</keyword>
<comment type="subcellular location">
    <subcellularLocation>
        <location evidence="1">Cell membrane</location>
        <topology evidence="1">Lipid-anchor</topology>
    </subcellularLocation>
</comment>
<feature type="compositionally biased region" description="Low complexity" evidence="8">
    <location>
        <begin position="172"/>
        <end position="184"/>
    </location>
</feature>
<keyword evidence="9" id="KW-1185">Reference proteome</keyword>
<keyword evidence="4" id="KW-0519">Myristate</keyword>
<keyword evidence="5" id="KW-0472">Membrane</keyword>